<protein>
    <submittedName>
        <fullName evidence="6">Uncharacterized protein</fullName>
    </submittedName>
</protein>
<feature type="transmembrane region" description="Helical" evidence="5">
    <location>
        <begin position="60"/>
        <end position="89"/>
    </location>
</feature>
<keyword evidence="7" id="KW-1185">Reference proteome</keyword>
<organism evidence="6 7">
    <name type="scientific">Chelonoidis abingdonii</name>
    <name type="common">Abingdon island giant tortoise</name>
    <name type="synonym">Testudo abingdonii</name>
    <dbReference type="NCBI Taxonomy" id="106734"/>
    <lineage>
        <taxon>Eukaryota</taxon>
        <taxon>Metazoa</taxon>
        <taxon>Chordata</taxon>
        <taxon>Craniata</taxon>
        <taxon>Vertebrata</taxon>
        <taxon>Euteleostomi</taxon>
        <taxon>Archelosauria</taxon>
        <taxon>Testudinata</taxon>
        <taxon>Testudines</taxon>
        <taxon>Cryptodira</taxon>
        <taxon>Durocryptodira</taxon>
        <taxon>Testudinoidea</taxon>
        <taxon>Testudinidae</taxon>
        <taxon>Chelonoidis</taxon>
    </lineage>
</organism>
<evidence type="ECO:0000256" key="2">
    <source>
        <dbReference type="ARBA" id="ARBA00022692"/>
    </source>
</evidence>
<keyword evidence="4 5" id="KW-0472">Membrane</keyword>
<dbReference type="Pfam" id="PF10242">
    <property type="entry name" value="L_HMGIC_fpl"/>
    <property type="match status" value="1"/>
</dbReference>
<feature type="transmembrane region" description="Helical" evidence="5">
    <location>
        <begin position="109"/>
        <end position="130"/>
    </location>
</feature>
<reference evidence="6" key="2">
    <citation type="submission" date="2025-09" db="UniProtKB">
        <authorList>
            <consortium name="Ensembl"/>
        </authorList>
    </citation>
    <scope>IDENTIFICATION</scope>
</reference>
<proteinExistence type="predicted"/>
<evidence type="ECO:0000256" key="4">
    <source>
        <dbReference type="ARBA" id="ARBA00023136"/>
    </source>
</evidence>
<dbReference type="Ensembl" id="ENSCABT00000010805.1">
    <property type="protein sequence ID" value="ENSCABP00000009860.1"/>
    <property type="gene ID" value="ENSCABG00000007400.1"/>
</dbReference>
<dbReference type="GeneTree" id="ENSGT00960000189129"/>
<reference evidence="6" key="1">
    <citation type="submission" date="2025-08" db="UniProtKB">
        <authorList>
            <consortium name="Ensembl"/>
        </authorList>
    </citation>
    <scope>IDENTIFICATION</scope>
</reference>
<accession>A0A8C0GLK6</accession>
<comment type="subcellular location">
    <subcellularLocation>
        <location evidence="1">Membrane</location>
        <topology evidence="1">Multi-pass membrane protein</topology>
    </subcellularLocation>
</comment>
<evidence type="ECO:0000313" key="7">
    <source>
        <dbReference type="Proteomes" id="UP000694404"/>
    </source>
</evidence>
<feature type="transmembrane region" description="Helical" evidence="5">
    <location>
        <begin position="21"/>
        <end position="40"/>
    </location>
</feature>
<name>A0A8C0GLK6_CHEAB</name>
<dbReference type="AlphaFoldDB" id="A0A8C0GLK6"/>
<evidence type="ECO:0000256" key="5">
    <source>
        <dbReference type="SAM" id="Phobius"/>
    </source>
</evidence>
<sequence>MRVSECTVSLIPKLGPQDPQWHHVWAVFSLALACIFIWQSTLYSNVLGPPSFFLNKETHIWFQIAALLLFGGWVLLTFGTVLTLSWIFISQGLCQRRVSAKHLPVQFTLPPVIGTILGLLIFPCSLDSAFANEIGGSSSTYNAGKCKFGWDYMVAILDVVMSKIFFSTAIESRMNITH</sequence>
<dbReference type="Proteomes" id="UP000694404">
    <property type="component" value="Unplaced"/>
</dbReference>
<evidence type="ECO:0000256" key="1">
    <source>
        <dbReference type="ARBA" id="ARBA00004141"/>
    </source>
</evidence>
<dbReference type="GO" id="GO:0016020">
    <property type="term" value="C:membrane"/>
    <property type="evidence" value="ECO:0007669"/>
    <property type="project" value="UniProtKB-SubCell"/>
</dbReference>
<dbReference type="PANTHER" id="PTHR12489:SF20">
    <property type="entry name" value="LHFPL TETRASPAN SUBFAMILY MEMBER 7 PROTEIN"/>
    <property type="match status" value="1"/>
</dbReference>
<keyword evidence="3 5" id="KW-1133">Transmembrane helix</keyword>
<dbReference type="PANTHER" id="PTHR12489">
    <property type="entry name" value="LIPOMA HMGIC FUSION PARTNER-LIKE PROTEIN"/>
    <property type="match status" value="1"/>
</dbReference>
<evidence type="ECO:0000313" key="6">
    <source>
        <dbReference type="Ensembl" id="ENSCABP00000009860.1"/>
    </source>
</evidence>
<dbReference type="PROSITE" id="PS51257">
    <property type="entry name" value="PROKAR_LIPOPROTEIN"/>
    <property type="match status" value="1"/>
</dbReference>
<evidence type="ECO:0000256" key="3">
    <source>
        <dbReference type="ARBA" id="ARBA00022989"/>
    </source>
</evidence>
<feature type="transmembrane region" description="Helical" evidence="5">
    <location>
        <begin position="150"/>
        <end position="170"/>
    </location>
</feature>
<keyword evidence="2 5" id="KW-0812">Transmembrane</keyword>
<dbReference type="InterPro" id="IPR019372">
    <property type="entry name" value="LHFPL"/>
</dbReference>